<keyword evidence="1" id="KW-0472">Membrane</keyword>
<dbReference type="eggNOG" id="arCOG03855">
    <property type="taxonomic scope" value="Archaea"/>
</dbReference>
<evidence type="ECO:0000313" key="2">
    <source>
        <dbReference type="EMBL" id="EHP69390.1"/>
    </source>
</evidence>
<dbReference type="RefSeq" id="WP_009073403.1">
    <property type="nucleotide sequence ID" value="NZ_JH597768.1"/>
</dbReference>
<dbReference type="EMBL" id="JH597768">
    <property type="protein sequence ID" value="EHP69390.1"/>
    <property type="molecule type" value="Genomic_DNA"/>
</dbReference>
<accession>H2C6G3</accession>
<keyword evidence="1" id="KW-1133">Transmembrane helix</keyword>
<feature type="transmembrane region" description="Helical" evidence="1">
    <location>
        <begin position="9"/>
        <end position="31"/>
    </location>
</feature>
<keyword evidence="1" id="KW-0812">Transmembrane</keyword>
<gene>
    <name evidence="2" type="ORF">MetMK1DRAFT_00021410</name>
</gene>
<reference evidence="2 3" key="1">
    <citation type="submission" date="2012-01" db="EMBL/GenBank/DDBJ databases">
        <title>Improved High-Quality Draft sequence of Metallosphaera yellowstonensis MK1.</title>
        <authorList>
            <consortium name="US DOE Joint Genome Institute"/>
            <person name="Lucas S."/>
            <person name="Han J."/>
            <person name="Cheng J.-F."/>
            <person name="Goodwin L."/>
            <person name="Pitluck S."/>
            <person name="Peters L."/>
            <person name="Teshima H."/>
            <person name="Detter J.C."/>
            <person name="Han C."/>
            <person name="Tapia R."/>
            <person name="Land M."/>
            <person name="Hauser L."/>
            <person name="Kyrpides N."/>
            <person name="Kozubal M."/>
            <person name="Macur R.E."/>
            <person name="Jay Z."/>
            <person name="Inskeep W."/>
            <person name="Woyke T."/>
        </authorList>
    </citation>
    <scope>NUCLEOTIDE SEQUENCE [LARGE SCALE GENOMIC DNA]</scope>
    <source>
        <strain evidence="2 3">MK1</strain>
    </source>
</reference>
<name>H2C6G3_9CREN</name>
<keyword evidence="3" id="KW-1185">Reference proteome</keyword>
<proteinExistence type="predicted"/>
<dbReference type="STRING" id="671065.MetMK1DRAFT_00021410"/>
<sequence length="183" mass="19447">MPENVVQEIILLVAVVTLGLAVIALSITVLYPQFILSSEEQVANNLASQTTISVGPLLNKGNQASLVLEAYDPAETSNVTVLVFPEPSSFETSVGLVTPQGQPSFSVYLANGKLAEPVTLAKVYDLNGHLLIGSPIRAYTIPFNDPVTVIFSGFSKGDIAVVWVMYGQGDVFRIGYTFTGVPG</sequence>
<evidence type="ECO:0000313" key="3">
    <source>
        <dbReference type="Proteomes" id="UP000003980"/>
    </source>
</evidence>
<protein>
    <submittedName>
        <fullName evidence="2">Uncharacterized protein</fullName>
    </submittedName>
</protein>
<evidence type="ECO:0000256" key="1">
    <source>
        <dbReference type="SAM" id="Phobius"/>
    </source>
</evidence>
<dbReference type="Proteomes" id="UP000003980">
    <property type="component" value="Unassembled WGS sequence"/>
</dbReference>
<organism evidence="2 3">
    <name type="scientific">Metallosphaera yellowstonensis MK1</name>
    <dbReference type="NCBI Taxonomy" id="671065"/>
    <lineage>
        <taxon>Archaea</taxon>
        <taxon>Thermoproteota</taxon>
        <taxon>Thermoprotei</taxon>
        <taxon>Sulfolobales</taxon>
        <taxon>Sulfolobaceae</taxon>
        <taxon>Metallosphaera</taxon>
    </lineage>
</organism>
<dbReference type="AlphaFoldDB" id="H2C6G3"/>
<dbReference type="OrthoDB" id="34305at2157"/>
<dbReference type="HOGENOM" id="CLU_1478902_0_0_2"/>